<feature type="compositionally biased region" description="Polar residues" evidence="1">
    <location>
        <begin position="1"/>
        <end position="19"/>
    </location>
</feature>
<dbReference type="Pfam" id="PF21531">
    <property type="entry name" value="Rv2175c_wHTH"/>
    <property type="match status" value="1"/>
</dbReference>
<feature type="region of interest" description="Disordered" evidence="1">
    <location>
        <begin position="1"/>
        <end position="25"/>
    </location>
</feature>
<protein>
    <submittedName>
        <fullName evidence="4">Rv2175c family DNA-binding protein</fullName>
    </submittedName>
</protein>
<dbReference type="EMBL" id="BAABDC010000009">
    <property type="protein sequence ID" value="GAA3718400.1"/>
    <property type="molecule type" value="Genomic_DNA"/>
</dbReference>
<keyword evidence="4" id="KW-0238">DNA-binding</keyword>
<dbReference type="Pfam" id="PF18367">
    <property type="entry name" value="Rv2175c_C"/>
    <property type="match status" value="1"/>
</dbReference>
<evidence type="ECO:0000313" key="4">
    <source>
        <dbReference type="EMBL" id="GAA3718400.1"/>
    </source>
</evidence>
<feature type="domain" description="DNA-binding protein Rv2175c wHTH" evidence="3">
    <location>
        <begin position="34"/>
        <end position="80"/>
    </location>
</feature>
<evidence type="ECO:0000256" key="1">
    <source>
        <dbReference type="SAM" id="MobiDB-lite"/>
    </source>
</evidence>
<dbReference type="InterPro" id="IPR041098">
    <property type="entry name" value="Rv2175c_C"/>
</dbReference>
<dbReference type="InterPro" id="IPR048576">
    <property type="entry name" value="Rv2175c_wHTH"/>
</dbReference>
<feature type="domain" description="Rv2175c C-terminal" evidence="2">
    <location>
        <begin position="88"/>
        <end position="143"/>
    </location>
</feature>
<reference evidence="5" key="1">
    <citation type="journal article" date="2019" name="Int. J. Syst. Evol. Microbiol.">
        <title>The Global Catalogue of Microorganisms (GCM) 10K type strain sequencing project: providing services to taxonomists for standard genome sequencing and annotation.</title>
        <authorList>
            <consortium name="The Broad Institute Genomics Platform"/>
            <consortium name="The Broad Institute Genome Sequencing Center for Infectious Disease"/>
            <person name="Wu L."/>
            <person name="Ma J."/>
        </authorList>
    </citation>
    <scope>NUCLEOTIDE SEQUENCE [LARGE SCALE GENOMIC DNA]</scope>
    <source>
        <strain evidence="5">JCM 17125</strain>
    </source>
</reference>
<dbReference type="GO" id="GO:0003677">
    <property type="term" value="F:DNA binding"/>
    <property type="evidence" value="ECO:0007669"/>
    <property type="project" value="UniProtKB-KW"/>
</dbReference>
<gene>
    <name evidence="4" type="ORF">GCM10022399_38580</name>
</gene>
<comment type="caution">
    <text evidence="4">The sequence shown here is derived from an EMBL/GenBank/DDBJ whole genome shotgun (WGS) entry which is preliminary data.</text>
</comment>
<evidence type="ECO:0000259" key="2">
    <source>
        <dbReference type="Pfam" id="PF18367"/>
    </source>
</evidence>
<evidence type="ECO:0000313" key="5">
    <source>
        <dbReference type="Proteomes" id="UP001501468"/>
    </source>
</evidence>
<name>A0ABP7EFF4_9MICO</name>
<dbReference type="Proteomes" id="UP001501468">
    <property type="component" value="Unassembled WGS sequence"/>
</dbReference>
<keyword evidence="5" id="KW-1185">Reference proteome</keyword>
<evidence type="ECO:0000259" key="3">
    <source>
        <dbReference type="Pfam" id="PF21531"/>
    </source>
</evidence>
<sequence>MQTVADSCTVSDTPAPQSDESTHPHATDLESLVGEWLTVPDAAERIGVSLSHVRQLIADREVLAARIGERRVTAVPAKFFDETGPRPELRGTFTVLADGGMGDDEIIAWLYTPDATLPVEGAPIDAMLAGYKTEIRRRAQELAF</sequence>
<accession>A0ABP7EFF4</accession>
<proteinExistence type="predicted"/>
<organism evidence="4 5">
    <name type="scientific">Terrabacter ginsenosidimutans</name>
    <dbReference type="NCBI Taxonomy" id="490575"/>
    <lineage>
        <taxon>Bacteria</taxon>
        <taxon>Bacillati</taxon>
        <taxon>Actinomycetota</taxon>
        <taxon>Actinomycetes</taxon>
        <taxon>Micrococcales</taxon>
        <taxon>Intrasporangiaceae</taxon>
        <taxon>Terrabacter</taxon>
    </lineage>
</organism>